<organism evidence="1">
    <name type="scientific">Aphanomyces astaci</name>
    <name type="common">Crayfish plague agent</name>
    <dbReference type="NCBI Taxonomy" id="112090"/>
    <lineage>
        <taxon>Eukaryota</taxon>
        <taxon>Sar</taxon>
        <taxon>Stramenopiles</taxon>
        <taxon>Oomycota</taxon>
        <taxon>Saprolegniomycetes</taxon>
        <taxon>Saprolegniales</taxon>
        <taxon>Verrucalvaceae</taxon>
        <taxon>Aphanomyces</taxon>
    </lineage>
</organism>
<accession>W4H0G5</accession>
<dbReference type="VEuPathDB" id="FungiDB:H257_03791"/>
<dbReference type="EMBL" id="KI913119">
    <property type="protein sequence ID" value="ETV84648.1"/>
    <property type="molecule type" value="Genomic_DNA"/>
</dbReference>
<sequence>MESSVRYGGDGWTSTTMMMTPVARSVAGEVLWAPMPGESWVRNGPGWLVLAAVVVTTLEGAKSSLTWPPLGRAGWRWWWSTQRTCRLVAAVSMPCPMECVDTTEERTDEHARMRVMLLPSLAVLQGLRPFLTIESRRQWRAWHRCCAGSGTRWMVAQQELEHANRWVVEWSMSKVFEVQDSGTVWLDSRPC</sequence>
<dbReference type="RefSeq" id="XP_009826340.1">
    <property type="nucleotide sequence ID" value="XM_009828038.1"/>
</dbReference>
<reference evidence="1" key="1">
    <citation type="submission" date="2013-12" db="EMBL/GenBank/DDBJ databases">
        <title>The Genome Sequence of Aphanomyces astaci APO3.</title>
        <authorList>
            <consortium name="The Broad Institute Genomics Platform"/>
            <person name="Russ C."/>
            <person name="Tyler B."/>
            <person name="van West P."/>
            <person name="Dieguez-Uribeondo J."/>
            <person name="Young S.K."/>
            <person name="Zeng Q."/>
            <person name="Gargeya S."/>
            <person name="Fitzgerald M."/>
            <person name="Abouelleil A."/>
            <person name="Alvarado L."/>
            <person name="Chapman S.B."/>
            <person name="Gainer-Dewar J."/>
            <person name="Goldberg J."/>
            <person name="Griggs A."/>
            <person name="Gujja S."/>
            <person name="Hansen M."/>
            <person name="Howarth C."/>
            <person name="Imamovic A."/>
            <person name="Ireland A."/>
            <person name="Larimer J."/>
            <person name="McCowan C."/>
            <person name="Murphy C."/>
            <person name="Pearson M."/>
            <person name="Poon T.W."/>
            <person name="Priest M."/>
            <person name="Roberts A."/>
            <person name="Saif S."/>
            <person name="Shea T."/>
            <person name="Sykes S."/>
            <person name="Wortman J."/>
            <person name="Nusbaum C."/>
            <person name="Birren B."/>
        </authorList>
    </citation>
    <scope>NUCLEOTIDE SEQUENCE [LARGE SCALE GENOMIC DNA]</scope>
    <source>
        <strain evidence="1">APO3</strain>
    </source>
</reference>
<protein>
    <submittedName>
        <fullName evidence="1">Uncharacterized protein</fullName>
    </submittedName>
</protein>
<gene>
    <name evidence="1" type="ORF">H257_03791</name>
</gene>
<evidence type="ECO:0000313" key="1">
    <source>
        <dbReference type="EMBL" id="ETV84648.1"/>
    </source>
</evidence>
<name>W4H0G5_APHAT</name>
<proteinExistence type="predicted"/>
<dbReference type="GeneID" id="20805787"/>
<dbReference type="AlphaFoldDB" id="W4H0G5"/>